<feature type="region of interest" description="Disordered" evidence="1">
    <location>
        <begin position="1"/>
        <end position="21"/>
    </location>
</feature>
<dbReference type="EMBL" id="FUYP01000069">
    <property type="protein sequence ID" value="SKC06061.1"/>
    <property type="molecule type" value="Genomic_DNA"/>
</dbReference>
<dbReference type="Proteomes" id="UP000190044">
    <property type="component" value="Unassembled WGS sequence"/>
</dbReference>
<dbReference type="AlphaFoldDB" id="A0A1T5GCK7"/>
<name>A0A1T5GCK7_9SPHN</name>
<evidence type="ECO:0000256" key="1">
    <source>
        <dbReference type="SAM" id="MobiDB-lite"/>
    </source>
</evidence>
<proteinExistence type="predicted"/>
<protein>
    <submittedName>
        <fullName evidence="2">Uncharacterized protein</fullName>
    </submittedName>
</protein>
<sequence length="134" mass="14504">MSIGDDQLHAGKTAPNKVLKEVGPEDLRFRGADMQADDLAPALGVDGHGDYCGNADDPPAFAYLEIGGWSRRHAPYRLAAVGFVSPLAEPDVRLSLRIRLSRRHGEVRRPHPAKAIAAHRGPTEQMLLGQPVTP</sequence>
<accession>A0A1T5GCK7</accession>
<gene>
    <name evidence="2" type="ORF">SAMN06295937_10693</name>
</gene>
<reference evidence="3" key="1">
    <citation type="submission" date="2017-02" db="EMBL/GenBank/DDBJ databases">
        <authorList>
            <person name="Varghese N."/>
            <person name="Submissions S."/>
        </authorList>
    </citation>
    <scope>NUCLEOTIDE SEQUENCE [LARGE SCALE GENOMIC DNA]</scope>
    <source>
        <strain evidence="3">R11H</strain>
    </source>
</reference>
<organism evidence="2 3">
    <name type="scientific">Sphingopyxis flava</name>
    <dbReference type="NCBI Taxonomy" id="1507287"/>
    <lineage>
        <taxon>Bacteria</taxon>
        <taxon>Pseudomonadati</taxon>
        <taxon>Pseudomonadota</taxon>
        <taxon>Alphaproteobacteria</taxon>
        <taxon>Sphingomonadales</taxon>
        <taxon>Sphingomonadaceae</taxon>
        <taxon>Sphingopyxis</taxon>
    </lineage>
</organism>
<evidence type="ECO:0000313" key="2">
    <source>
        <dbReference type="EMBL" id="SKC06061.1"/>
    </source>
</evidence>
<evidence type="ECO:0000313" key="3">
    <source>
        <dbReference type="Proteomes" id="UP000190044"/>
    </source>
</evidence>
<keyword evidence="3" id="KW-1185">Reference proteome</keyword>